<dbReference type="EMBL" id="VCGU01000459">
    <property type="protein sequence ID" value="TRY62171.1"/>
    <property type="molecule type" value="Genomic_DNA"/>
</dbReference>
<proteinExistence type="predicted"/>
<dbReference type="Proteomes" id="UP000318571">
    <property type="component" value="Chromosome 8"/>
</dbReference>
<organism evidence="1 2">
    <name type="scientific">Tigriopus californicus</name>
    <name type="common">Marine copepod</name>
    <dbReference type="NCBI Taxonomy" id="6832"/>
    <lineage>
        <taxon>Eukaryota</taxon>
        <taxon>Metazoa</taxon>
        <taxon>Ecdysozoa</taxon>
        <taxon>Arthropoda</taxon>
        <taxon>Crustacea</taxon>
        <taxon>Multicrustacea</taxon>
        <taxon>Hexanauplia</taxon>
        <taxon>Copepoda</taxon>
        <taxon>Harpacticoida</taxon>
        <taxon>Harpacticidae</taxon>
        <taxon>Tigriopus</taxon>
    </lineage>
</organism>
<evidence type="ECO:0000313" key="1">
    <source>
        <dbReference type="EMBL" id="TRY62171.1"/>
    </source>
</evidence>
<gene>
    <name evidence="1" type="ORF">TCAL_16249</name>
</gene>
<comment type="caution">
    <text evidence="1">The sequence shown here is derived from an EMBL/GenBank/DDBJ whole genome shotgun (WGS) entry which is preliminary data.</text>
</comment>
<protein>
    <submittedName>
        <fullName evidence="1">Uncharacterized protein</fullName>
    </submittedName>
</protein>
<evidence type="ECO:0000313" key="2">
    <source>
        <dbReference type="Proteomes" id="UP000318571"/>
    </source>
</evidence>
<keyword evidence="2" id="KW-1185">Reference proteome</keyword>
<reference evidence="1 2" key="1">
    <citation type="journal article" date="2018" name="Nat. Ecol. Evol.">
        <title>Genomic signatures of mitonuclear coevolution across populations of Tigriopus californicus.</title>
        <authorList>
            <person name="Barreto F.S."/>
            <person name="Watson E.T."/>
            <person name="Lima T.G."/>
            <person name="Willett C.S."/>
            <person name="Edmands S."/>
            <person name="Li W."/>
            <person name="Burton R.S."/>
        </authorList>
    </citation>
    <scope>NUCLEOTIDE SEQUENCE [LARGE SCALE GENOMIC DNA]</scope>
    <source>
        <strain evidence="1 2">San Diego</strain>
    </source>
</reference>
<sequence length="39" mass="4301">MGGYLKAAELVIARQIPSVSPLQEMWALQLYVDLIPANT</sequence>
<accession>A0A553N9Q1</accession>
<dbReference type="AlphaFoldDB" id="A0A553N9Q1"/>
<name>A0A553N9Q1_TIGCA</name>